<sequence>MAPGRVYARYKTNDEVSIPSDNDSESFKLQRMPRPSTHPIGKMVHDRLDPRFKINDEVSIASDNGGGFFNVNTALRVFGWGRNVGRVVSVRPFRLTMWTYRVEGVGIDEFIWWREGEVKMVRAWWVLSV</sequence>
<evidence type="ECO:0000313" key="5">
    <source>
        <dbReference type="Proteomes" id="UP000490939"/>
    </source>
</evidence>
<evidence type="ECO:0000313" key="4">
    <source>
        <dbReference type="Proteomes" id="UP000447873"/>
    </source>
</evidence>
<feature type="region of interest" description="Disordered" evidence="1">
    <location>
        <begin position="18"/>
        <end position="40"/>
    </location>
</feature>
<evidence type="ECO:0000313" key="3">
    <source>
        <dbReference type="EMBL" id="KAE9984616.1"/>
    </source>
</evidence>
<keyword evidence="5" id="KW-1185">Reference proteome</keyword>
<dbReference type="EMBL" id="WNWS01000048">
    <property type="protein sequence ID" value="KAE9984616.1"/>
    <property type="molecule type" value="Genomic_DNA"/>
</dbReference>
<name>A0A8H3UV85_VENIN</name>
<comment type="caution">
    <text evidence="2">The sequence shown here is derived from an EMBL/GenBank/DDBJ whole genome shotgun (WGS) entry which is preliminary data.</text>
</comment>
<dbReference type="Proteomes" id="UP000490939">
    <property type="component" value="Unassembled WGS sequence"/>
</dbReference>
<dbReference type="AlphaFoldDB" id="A0A8H3UV85"/>
<organism evidence="2 5">
    <name type="scientific">Venturia inaequalis</name>
    <name type="common">Apple scab fungus</name>
    <dbReference type="NCBI Taxonomy" id="5025"/>
    <lineage>
        <taxon>Eukaryota</taxon>
        <taxon>Fungi</taxon>
        <taxon>Dikarya</taxon>
        <taxon>Ascomycota</taxon>
        <taxon>Pezizomycotina</taxon>
        <taxon>Dothideomycetes</taxon>
        <taxon>Pleosporomycetidae</taxon>
        <taxon>Venturiales</taxon>
        <taxon>Venturiaceae</taxon>
        <taxon>Venturia</taxon>
    </lineage>
</organism>
<evidence type="ECO:0000256" key="1">
    <source>
        <dbReference type="SAM" id="MobiDB-lite"/>
    </source>
</evidence>
<accession>A0A8H3UV85</accession>
<dbReference type="Proteomes" id="UP000447873">
    <property type="component" value="Unassembled WGS sequence"/>
</dbReference>
<evidence type="ECO:0000313" key="2">
    <source>
        <dbReference type="EMBL" id="KAE9977236.1"/>
    </source>
</evidence>
<dbReference type="EMBL" id="WNWR01000476">
    <property type="protein sequence ID" value="KAE9977236.1"/>
    <property type="molecule type" value="Genomic_DNA"/>
</dbReference>
<gene>
    <name evidence="2" type="ORF">EG327_007792</name>
    <name evidence="3" type="ORF">EG328_008450</name>
</gene>
<protein>
    <submittedName>
        <fullName evidence="2">Uncharacterized protein</fullName>
    </submittedName>
</protein>
<proteinExistence type="predicted"/>
<reference evidence="2 5" key="1">
    <citation type="submission" date="2019-07" db="EMBL/GenBank/DDBJ databases">
        <title>Venturia inaequalis Genome Resource.</title>
        <authorList>
            <person name="Lichtner F.J."/>
        </authorList>
    </citation>
    <scope>NUCLEOTIDE SEQUENCE [LARGE SCALE GENOMIC DNA]</scope>
    <source>
        <strain evidence="3 4">120213</strain>
        <strain evidence="2 5">DMI_063113</strain>
    </source>
</reference>